<evidence type="ECO:0000313" key="10">
    <source>
        <dbReference type="EMBL" id="BCI64823.1"/>
    </source>
</evidence>
<keyword evidence="6 9" id="KW-1133">Transmembrane helix</keyword>
<evidence type="ECO:0000256" key="2">
    <source>
        <dbReference type="ARBA" id="ARBA00009773"/>
    </source>
</evidence>
<dbReference type="AlphaFoldDB" id="A0A7G1I0R2"/>
<gene>
    <name evidence="10" type="ORF">Cop2CBH44_31760</name>
</gene>
<dbReference type="KEGG" id="copr:Cop2CBH44_31760"/>
<dbReference type="EMBL" id="AP023322">
    <property type="protein sequence ID" value="BCI64823.1"/>
    <property type="molecule type" value="Genomic_DNA"/>
</dbReference>
<feature type="transmembrane region" description="Helical" evidence="9">
    <location>
        <begin position="154"/>
        <end position="182"/>
    </location>
</feature>
<feature type="transmembrane region" description="Helical" evidence="9">
    <location>
        <begin position="256"/>
        <end position="274"/>
    </location>
</feature>
<evidence type="ECO:0000256" key="8">
    <source>
        <dbReference type="SAM" id="MobiDB-lite"/>
    </source>
</evidence>
<feature type="compositionally biased region" description="Basic residues" evidence="8">
    <location>
        <begin position="371"/>
        <end position="381"/>
    </location>
</feature>
<feature type="transmembrane region" description="Helical" evidence="9">
    <location>
        <begin position="12"/>
        <end position="30"/>
    </location>
</feature>
<feature type="region of interest" description="Disordered" evidence="8">
    <location>
        <begin position="361"/>
        <end position="381"/>
    </location>
</feature>
<dbReference type="InterPro" id="IPR002549">
    <property type="entry name" value="AI-2E-like"/>
</dbReference>
<feature type="transmembrane region" description="Helical" evidence="9">
    <location>
        <begin position="283"/>
        <end position="300"/>
    </location>
</feature>
<evidence type="ECO:0000256" key="9">
    <source>
        <dbReference type="SAM" id="Phobius"/>
    </source>
</evidence>
<dbReference type="RefSeq" id="WP_021929327.1">
    <property type="nucleotide sequence ID" value="NZ_AP023322.1"/>
</dbReference>
<keyword evidence="4" id="KW-1003">Cell membrane</keyword>
<evidence type="ECO:0000256" key="6">
    <source>
        <dbReference type="ARBA" id="ARBA00022989"/>
    </source>
</evidence>
<evidence type="ECO:0000256" key="3">
    <source>
        <dbReference type="ARBA" id="ARBA00022448"/>
    </source>
</evidence>
<keyword evidence="11" id="KW-1185">Reference proteome</keyword>
<name>A0A7G1I0R2_9BACT</name>
<sequence>MYISRRPYTFDRVIRILFTIAIVVGIFYLIDLLKGALLPFLVAWLLAYLIHPLVDFFKKKCHIRNNFLAIVTALISIILFFSLLGWIFIPSILDEIDKIKIMIQDYSDNEYNIPFLPESWKLFIQENIDFERIAGMMNKEDWSNLVKKALSETWIIISGSVSQIITIVSWFIVLIYLIFILLDYDKIICGFRNMIPRQYRRPVLSILSDVQVSMNRYFRGQALVAFIVGILFSIGFLIVGMPLAIVLGLFIGLLNMVPYLQIIGFIPTILLCLLKSAETNENFWVLFAACLVVFIVVQLIQDLFLVPRIMGHVTGLNPAIILLSLSIWGSLLGIIGMIIALPLTTLLLAYYQKYILHTEPDEKKKSQLPSRNKREKKIPEK</sequence>
<feature type="transmembrane region" description="Helical" evidence="9">
    <location>
        <begin position="66"/>
        <end position="89"/>
    </location>
</feature>
<feature type="transmembrane region" description="Helical" evidence="9">
    <location>
        <begin position="36"/>
        <end position="54"/>
    </location>
</feature>
<keyword evidence="3" id="KW-0813">Transport</keyword>
<comment type="similarity">
    <text evidence="2">Belongs to the autoinducer-2 exporter (AI-2E) (TC 2.A.86) family.</text>
</comment>
<feature type="transmembrane region" description="Helical" evidence="9">
    <location>
        <begin position="223"/>
        <end position="250"/>
    </location>
</feature>
<feature type="transmembrane region" description="Helical" evidence="9">
    <location>
        <begin position="320"/>
        <end position="351"/>
    </location>
</feature>
<evidence type="ECO:0000256" key="1">
    <source>
        <dbReference type="ARBA" id="ARBA00004651"/>
    </source>
</evidence>
<accession>A0A7G1I0R2</accession>
<evidence type="ECO:0000256" key="7">
    <source>
        <dbReference type="ARBA" id="ARBA00023136"/>
    </source>
</evidence>
<protein>
    <submittedName>
        <fullName evidence="10">AI-2E family transporter</fullName>
    </submittedName>
</protein>
<dbReference type="GO" id="GO:0005886">
    <property type="term" value="C:plasma membrane"/>
    <property type="evidence" value="ECO:0007669"/>
    <property type="project" value="UniProtKB-SubCell"/>
</dbReference>
<evidence type="ECO:0000313" key="11">
    <source>
        <dbReference type="Proteomes" id="UP000594042"/>
    </source>
</evidence>
<evidence type="ECO:0000256" key="5">
    <source>
        <dbReference type="ARBA" id="ARBA00022692"/>
    </source>
</evidence>
<dbReference type="Proteomes" id="UP000594042">
    <property type="component" value="Chromosome"/>
</dbReference>
<dbReference type="GO" id="GO:0055085">
    <property type="term" value="P:transmembrane transport"/>
    <property type="evidence" value="ECO:0007669"/>
    <property type="project" value="TreeGrafter"/>
</dbReference>
<evidence type="ECO:0000256" key="4">
    <source>
        <dbReference type="ARBA" id="ARBA00022475"/>
    </source>
</evidence>
<comment type="subcellular location">
    <subcellularLocation>
        <location evidence="1">Cell membrane</location>
        <topology evidence="1">Multi-pass membrane protein</topology>
    </subcellularLocation>
</comment>
<keyword evidence="7 9" id="KW-0472">Membrane</keyword>
<keyword evidence="5 9" id="KW-0812">Transmembrane</keyword>
<dbReference type="Pfam" id="PF01594">
    <property type="entry name" value="AI-2E_transport"/>
    <property type="match status" value="1"/>
</dbReference>
<dbReference type="PANTHER" id="PTHR21716:SF53">
    <property type="entry name" value="PERMEASE PERM-RELATED"/>
    <property type="match status" value="1"/>
</dbReference>
<reference evidence="11" key="1">
    <citation type="submission" date="2020-07" db="EMBL/GenBank/DDBJ databases">
        <title>Complete genome sequencing of Coprobacter sp. strain 2CBH44.</title>
        <authorList>
            <person name="Sakamoto M."/>
            <person name="Murakami T."/>
            <person name="Mori H."/>
        </authorList>
    </citation>
    <scope>NUCLEOTIDE SEQUENCE [LARGE SCALE GENOMIC DNA]</scope>
    <source>
        <strain evidence="11">2CBH44</strain>
    </source>
</reference>
<organism evidence="10 11">
    <name type="scientific">Coprobacter secundus subsp. similis</name>
    <dbReference type="NCBI Taxonomy" id="2751153"/>
    <lineage>
        <taxon>Bacteria</taxon>
        <taxon>Pseudomonadati</taxon>
        <taxon>Bacteroidota</taxon>
        <taxon>Bacteroidia</taxon>
        <taxon>Bacteroidales</taxon>
        <taxon>Barnesiellaceae</taxon>
        <taxon>Coprobacter</taxon>
    </lineage>
</organism>
<proteinExistence type="inferred from homology"/>
<dbReference type="PANTHER" id="PTHR21716">
    <property type="entry name" value="TRANSMEMBRANE PROTEIN"/>
    <property type="match status" value="1"/>
</dbReference>